<proteinExistence type="inferred from homology"/>
<sequence>MTSDDFTNYSFIRCLGNGTFGSVRLYRDIRTGQKAVIKTIKFLSNNISPDDVANEILIMSQLDHPRIIRFLSCFEDCFAEKLNIVMEYACGGTLHGIIERHRLEASPMAEKLILRLFCELLMGLDYLHMRNIIHCDLKPENVLLDVNMRVKIADFGISIISENPWKPVQGEAFGTPIYMAPEVYTMRSYSSSSDVWALGVVLYEMCTFHPPFVGSTIDQLSHAIHSGDFTPIPYRDLGYDKHFQIIVKMMIQPRAEDRCTIGGIICLPFITKPFYETIFA</sequence>
<dbReference type="InterPro" id="IPR011009">
    <property type="entry name" value="Kinase-like_dom_sf"/>
</dbReference>
<evidence type="ECO:0000256" key="2">
    <source>
        <dbReference type="ARBA" id="ARBA00012513"/>
    </source>
</evidence>
<evidence type="ECO:0000256" key="1">
    <source>
        <dbReference type="ARBA" id="ARBA00010886"/>
    </source>
</evidence>
<organism evidence="14 15">
    <name type="scientific">Lutzomyia longipalpis</name>
    <name type="common">Sand fly</name>
    <dbReference type="NCBI Taxonomy" id="7200"/>
    <lineage>
        <taxon>Eukaryota</taxon>
        <taxon>Metazoa</taxon>
        <taxon>Ecdysozoa</taxon>
        <taxon>Arthropoda</taxon>
        <taxon>Hexapoda</taxon>
        <taxon>Insecta</taxon>
        <taxon>Pterygota</taxon>
        <taxon>Neoptera</taxon>
        <taxon>Endopterygota</taxon>
        <taxon>Diptera</taxon>
        <taxon>Nematocera</taxon>
        <taxon>Psychodoidea</taxon>
        <taxon>Psychodidae</taxon>
        <taxon>Lutzomyia</taxon>
        <taxon>Lutzomyia</taxon>
    </lineage>
</organism>
<dbReference type="PANTHER" id="PTHR44899">
    <property type="entry name" value="CAMK FAMILY PROTEIN KINASE"/>
    <property type="match status" value="1"/>
</dbReference>
<evidence type="ECO:0000256" key="5">
    <source>
        <dbReference type="ARBA" id="ARBA00022741"/>
    </source>
</evidence>
<reference evidence="13" key="2">
    <citation type="journal article" date="2020" name="BMC">
        <title>Leishmania infection induces a limited differential gene expression in the sand fly midgut.</title>
        <authorList>
            <person name="Coutinho-Abreu I.V."/>
            <person name="Serafim T.D."/>
            <person name="Meneses C."/>
            <person name="Kamhawi S."/>
            <person name="Oliveira F."/>
            <person name="Valenzuela J.G."/>
        </authorList>
    </citation>
    <scope>NUCLEOTIDE SEQUENCE</scope>
    <source>
        <strain evidence="13">Jacobina</strain>
        <tissue evidence="13">Midgut</tissue>
    </source>
</reference>
<keyword evidence="6 13" id="KW-0418">Kinase</keyword>
<dbReference type="SUPFAM" id="SSF56112">
    <property type="entry name" value="Protein kinase-like (PK-like)"/>
    <property type="match status" value="1"/>
</dbReference>
<feature type="binding site" evidence="10">
    <location>
        <position position="38"/>
    </location>
    <ligand>
        <name>ATP</name>
        <dbReference type="ChEBI" id="CHEBI:30616"/>
    </ligand>
</feature>
<dbReference type="InterPro" id="IPR051131">
    <property type="entry name" value="NEK_Ser/Thr_kinase_NIMA"/>
</dbReference>
<comment type="catalytic activity">
    <reaction evidence="9">
        <text>L-seryl-[protein] + ATP = O-phospho-L-seryl-[protein] + ADP + H(+)</text>
        <dbReference type="Rhea" id="RHEA:17989"/>
        <dbReference type="Rhea" id="RHEA-COMP:9863"/>
        <dbReference type="Rhea" id="RHEA-COMP:11604"/>
        <dbReference type="ChEBI" id="CHEBI:15378"/>
        <dbReference type="ChEBI" id="CHEBI:29999"/>
        <dbReference type="ChEBI" id="CHEBI:30616"/>
        <dbReference type="ChEBI" id="CHEBI:83421"/>
        <dbReference type="ChEBI" id="CHEBI:456216"/>
        <dbReference type="EC" id="2.7.11.1"/>
    </reaction>
</comment>
<accession>A0A1B0CMS3</accession>
<dbReference type="InterPro" id="IPR008271">
    <property type="entry name" value="Ser/Thr_kinase_AS"/>
</dbReference>
<comment type="similarity">
    <text evidence="1">Belongs to the protein kinase superfamily. NEK Ser/Thr protein kinase family. NIMA subfamily.</text>
</comment>
<evidence type="ECO:0000256" key="10">
    <source>
        <dbReference type="PROSITE-ProRule" id="PRU10141"/>
    </source>
</evidence>
<evidence type="ECO:0000313" key="14">
    <source>
        <dbReference type="EnsemblMetazoa" id="LLOJ005961-PA"/>
    </source>
</evidence>
<dbReference type="Proteomes" id="UP000092461">
    <property type="component" value="Unassembled WGS sequence"/>
</dbReference>
<reference evidence="14" key="3">
    <citation type="submission" date="2020-05" db="UniProtKB">
        <authorList>
            <consortium name="EnsemblMetazoa"/>
        </authorList>
    </citation>
    <scope>IDENTIFICATION</scope>
    <source>
        <strain evidence="14">Jacobina</strain>
    </source>
</reference>
<evidence type="ECO:0000256" key="3">
    <source>
        <dbReference type="ARBA" id="ARBA00022527"/>
    </source>
</evidence>
<name>A0A1B0CMS3_LUTLO</name>
<dbReference type="SMART" id="SM00220">
    <property type="entry name" value="S_TKc"/>
    <property type="match status" value="1"/>
</dbReference>
<dbReference type="EMBL" id="AJWK01019143">
    <property type="status" value="NOT_ANNOTATED_CDS"/>
    <property type="molecule type" value="Genomic_DNA"/>
</dbReference>
<evidence type="ECO:0000313" key="13">
    <source>
        <dbReference type="EMBL" id="MBC1176968.1"/>
    </source>
</evidence>
<dbReference type="EMBL" id="GITU01008265">
    <property type="protein sequence ID" value="MBC1176968.1"/>
    <property type="molecule type" value="Transcribed_RNA"/>
</dbReference>
<keyword evidence="4" id="KW-0808">Transferase</keyword>
<dbReference type="AlphaFoldDB" id="A0A1B0CMS3"/>
<dbReference type="Gene3D" id="1.10.510.10">
    <property type="entry name" value="Transferase(Phosphotransferase) domain 1"/>
    <property type="match status" value="1"/>
</dbReference>
<reference evidence="15" key="1">
    <citation type="submission" date="2012-05" db="EMBL/GenBank/DDBJ databases">
        <title>Whole Genome Assembly of Lutzomyia longipalpis.</title>
        <authorList>
            <person name="Richards S."/>
            <person name="Qu C."/>
            <person name="Dillon R."/>
            <person name="Worley K."/>
            <person name="Scherer S."/>
            <person name="Batterton M."/>
            <person name="Taylor A."/>
            <person name="Hawes A."/>
            <person name="Hernandez B."/>
            <person name="Kovar C."/>
            <person name="Mandapat C."/>
            <person name="Pham C."/>
            <person name="Qu C."/>
            <person name="Jing C."/>
            <person name="Bess C."/>
            <person name="Bandaranaike D."/>
            <person name="Ngo D."/>
            <person name="Ongeri F."/>
            <person name="Arias F."/>
            <person name="Lara F."/>
            <person name="Weissenberger G."/>
            <person name="Kamau G."/>
            <person name="Han H."/>
            <person name="Shen H."/>
            <person name="Dinh H."/>
            <person name="Khalil I."/>
            <person name="Jones J."/>
            <person name="Shafer J."/>
            <person name="Jayaseelan J."/>
            <person name="Quiroz J."/>
            <person name="Blankenburg K."/>
            <person name="Nguyen L."/>
            <person name="Jackson L."/>
            <person name="Francisco L."/>
            <person name="Tang L.-Y."/>
            <person name="Pu L.-L."/>
            <person name="Perales L."/>
            <person name="Lorensuhewa L."/>
            <person name="Munidasa M."/>
            <person name="Coyle M."/>
            <person name="Taylor M."/>
            <person name="Puazo M."/>
            <person name="Firestine M."/>
            <person name="Scheel M."/>
            <person name="Javaid M."/>
            <person name="Wang M."/>
            <person name="Li M."/>
            <person name="Tabassum N."/>
            <person name="Saada N."/>
            <person name="Osuji N."/>
            <person name="Aqrawi P."/>
            <person name="Fu Q."/>
            <person name="Thornton R."/>
            <person name="Raj R."/>
            <person name="Goodspeed R."/>
            <person name="Mata R."/>
            <person name="Najjar R."/>
            <person name="Gubbala S."/>
            <person name="Lee S."/>
            <person name="Denson S."/>
            <person name="Patil S."/>
            <person name="Macmil S."/>
            <person name="Qi S."/>
            <person name="Matskevitch T."/>
            <person name="Palculict T."/>
            <person name="Mathew T."/>
            <person name="Vee V."/>
            <person name="Velamala V."/>
            <person name="Korchina V."/>
            <person name="Cai W."/>
            <person name="Liu W."/>
            <person name="Dai W."/>
            <person name="Zou X."/>
            <person name="Zhu Y."/>
            <person name="Zhang Y."/>
            <person name="Wu Y.-Q."/>
            <person name="Xin Y."/>
            <person name="Nazarath L."/>
            <person name="Kovar C."/>
            <person name="Han Y."/>
            <person name="Muzny D."/>
            <person name="Gibbs R."/>
        </authorList>
    </citation>
    <scope>NUCLEOTIDE SEQUENCE [LARGE SCALE GENOMIC DNA]</scope>
    <source>
        <strain evidence="15">Jacobina</strain>
    </source>
</reference>
<evidence type="ECO:0000256" key="6">
    <source>
        <dbReference type="ARBA" id="ARBA00022777"/>
    </source>
</evidence>
<dbReference type="InterPro" id="IPR017441">
    <property type="entry name" value="Protein_kinase_ATP_BS"/>
</dbReference>
<dbReference type="PROSITE" id="PS00108">
    <property type="entry name" value="PROTEIN_KINASE_ST"/>
    <property type="match status" value="1"/>
</dbReference>
<dbReference type="Pfam" id="PF00069">
    <property type="entry name" value="Pkinase"/>
    <property type="match status" value="1"/>
</dbReference>
<dbReference type="EnsemblMetazoa" id="LLOJ005961-RA">
    <property type="protein sequence ID" value="LLOJ005961-PA"/>
    <property type="gene ID" value="LLOJ005961"/>
</dbReference>
<dbReference type="GO" id="GO:0005524">
    <property type="term" value="F:ATP binding"/>
    <property type="evidence" value="ECO:0007669"/>
    <property type="project" value="UniProtKB-UniRule"/>
</dbReference>
<evidence type="ECO:0000256" key="9">
    <source>
        <dbReference type="ARBA" id="ARBA00048679"/>
    </source>
</evidence>
<protein>
    <recommendedName>
        <fullName evidence="2">non-specific serine/threonine protein kinase</fullName>
        <ecNumber evidence="2">2.7.11.1</ecNumber>
    </recommendedName>
</protein>
<dbReference type="InterPro" id="IPR000719">
    <property type="entry name" value="Prot_kinase_dom"/>
</dbReference>
<dbReference type="GO" id="GO:0004674">
    <property type="term" value="F:protein serine/threonine kinase activity"/>
    <property type="evidence" value="ECO:0007669"/>
    <property type="project" value="UniProtKB-KW"/>
</dbReference>
<keyword evidence="7 10" id="KW-0067">ATP-binding</keyword>
<evidence type="ECO:0000256" key="7">
    <source>
        <dbReference type="ARBA" id="ARBA00022840"/>
    </source>
</evidence>
<dbReference type="PROSITE" id="PS50011">
    <property type="entry name" value="PROTEIN_KINASE_DOM"/>
    <property type="match status" value="1"/>
</dbReference>
<keyword evidence="15" id="KW-1185">Reference proteome</keyword>
<evidence type="ECO:0000256" key="11">
    <source>
        <dbReference type="RuleBase" id="RU000304"/>
    </source>
</evidence>
<dbReference type="PANTHER" id="PTHR44899:SF3">
    <property type="entry name" value="SERINE_THREONINE-PROTEIN KINASE NEK1"/>
    <property type="match status" value="1"/>
</dbReference>
<dbReference type="PROSITE" id="PS00107">
    <property type="entry name" value="PROTEIN_KINASE_ATP"/>
    <property type="match status" value="1"/>
</dbReference>
<dbReference type="VEuPathDB" id="VectorBase:LLOJ005961"/>
<feature type="domain" description="Protein kinase" evidence="12">
    <location>
        <begin position="9"/>
        <end position="270"/>
    </location>
</feature>
<dbReference type="VEuPathDB" id="VectorBase:LLONM1_004295"/>
<comment type="catalytic activity">
    <reaction evidence="8">
        <text>L-threonyl-[protein] + ATP = O-phospho-L-threonyl-[protein] + ADP + H(+)</text>
        <dbReference type="Rhea" id="RHEA:46608"/>
        <dbReference type="Rhea" id="RHEA-COMP:11060"/>
        <dbReference type="Rhea" id="RHEA-COMP:11605"/>
        <dbReference type="ChEBI" id="CHEBI:15378"/>
        <dbReference type="ChEBI" id="CHEBI:30013"/>
        <dbReference type="ChEBI" id="CHEBI:30616"/>
        <dbReference type="ChEBI" id="CHEBI:61977"/>
        <dbReference type="ChEBI" id="CHEBI:456216"/>
        <dbReference type="EC" id="2.7.11.1"/>
    </reaction>
</comment>
<evidence type="ECO:0000256" key="8">
    <source>
        <dbReference type="ARBA" id="ARBA00047899"/>
    </source>
</evidence>
<dbReference type="EC" id="2.7.11.1" evidence="2"/>
<keyword evidence="5 10" id="KW-0547">Nucleotide-binding</keyword>
<evidence type="ECO:0000256" key="4">
    <source>
        <dbReference type="ARBA" id="ARBA00022679"/>
    </source>
</evidence>
<evidence type="ECO:0000259" key="12">
    <source>
        <dbReference type="PROSITE" id="PS50011"/>
    </source>
</evidence>
<keyword evidence="3 11" id="KW-0723">Serine/threonine-protein kinase</keyword>
<evidence type="ECO:0000313" key="15">
    <source>
        <dbReference type="Proteomes" id="UP000092461"/>
    </source>
</evidence>